<dbReference type="PROSITE" id="PS50943">
    <property type="entry name" value="HTH_CROC1"/>
    <property type="match status" value="1"/>
</dbReference>
<keyword evidence="3" id="KW-1185">Reference proteome</keyword>
<dbReference type="PANTHER" id="PTHR35010:SF2">
    <property type="entry name" value="BLL4672 PROTEIN"/>
    <property type="match status" value="1"/>
</dbReference>
<protein>
    <submittedName>
        <fullName evidence="2">Helix-turn-helix domain-containing protein</fullName>
    </submittedName>
</protein>
<organism evidence="2 3">
    <name type="scientific">Streptomyces ficellus</name>
    <dbReference type="NCBI Taxonomy" id="1977088"/>
    <lineage>
        <taxon>Bacteria</taxon>
        <taxon>Bacillati</taxon>
        <taxon>Actinomycetota</taxon>
        <taxon>Actinomycetes</taxon>
        <taxon>Kitasatosporales</taxon>
        <taxon>Streptomycetaceae</taxon>
        <taxon>Streptomyces</taxon>
    </lineage>
</organism>
<dbReference type="RefSeq" id="WP_290110091.1">
    <property type="nucleotide sequence ID" value="NZ_JAUEPL010000004.1"/>
</dbReference>
<dbReference type="PANTHER" id="PTHR35010">
    <property type="entry name" value="BLL4672 PROTEIN-RELATED"/>
    <property type="match status" value="1"/>
</dbReference>
<dbReference type="Pfam" id="PF13560">
    <property type="entry name" value="HTH_31"/>
    <property type="match status" value="1"/>
</dbReference>
<dbReference type="InterPro" id="IPR001387">
    <property type="entry name" value="Cro/C1-type_HTH"/>
</dbReference>
<gene>
    <name evidence="2" type="ORF">QWM81_04040</name>
</gene>
<dbReference type="InterPro" id="IPR010982">
    <property type="entry name" value="Lambda_DNA-bd_dom_sf"/>
</dbReference>
<dbReference type="InterPro" id="IPR041413">
    <property type="entry name" value="MLTR_LBD"/>
</dbReference>
<dbReference type="Gene3D" id="3.30.450.180">
    <property type="match status" value="1"/>
</dbReference>
<dbReference type="Pfam" id="PF17765">
    <property type="entry name" value="MLTR_LBD"/>
    <property type="match status" value="1"/>
</dbReference>
<proteinExistence type="predicted"/>
<evidence type="ECO:0000259" key="1">
    <source>
        <dbReference type="PROSITE" id="PS50943"/>
    </source>
</evidence>
<reference evidence="2" key="1">
    <citation type="submission" date="2023-06" db="EMBL/GenBank/DDBJ databases">
        <title>WGS-Sequencing of Streptomyces ficellus isolate 21 collected from sand in Gara Djebilet Iron Mine in Algeria.</title>
        <authorList>
            <person name="Zegers G.P."/>
            <person name="Gomez A."/>
            <person name="Gueddou A."/>
            <person name="Zahara A.F."/>
            <person name="Worth M."/>
            <person name="Sevigny J.L."/>
            <person name="Tisa L."/>
        </authorList>
    </citation>
    <scope>NUCLEOTIDE SEQUENCE</scope>
    <source>
        <strain evidence="2">AS11</strain>
    </source>
</reference>
<feature type="domain" description="HTH cro/C1-type" evidence="1">
    <location>
        <begin position="32"/>
        <end position="83"/>
    </location>
</feature>
<dbReference type="Proteomes" id="UP001174050">
    <property type="component" value="Unassembled WGS sequence"/>
</dbReference>
<evidence type="ECO:0000313" key="3">
    <source>
        <dbReference type="Proteomes" id="UP001174050"/>
    </source>
</evidence>
<sequence length="276" mass="30986">MDKAALRFLLSERRASITPESHGLSRPTRQGRRARGLSQAQIDQILHRAPDTYGRLESGRYPNPPVDLLQDVARLFRMNEQEWIALWRYALGQDPPHPLHSRSGAVISGAWQSALEGFSQPAYLNDRSWNVLAHNAHFAAFFPGHRVPANTMRWMAVEPEARTVLLDWETAWAPLFLPQLRVALAADPSDRTLGRIEREVLADPAAASIYESASAYSHLDGDERPLRHPELGRGWVTMCAAQPLGAPGSRLILLDFHPGARRRRRRVPALRARADA</sequence>
<accession>A0ABT7Z186</accession>
<name>A0ABT7Z186_9ACTN</name>
<evidence type="ECO:0000313" key="2">
    <source>
        <dbReference type="EMBL" id="MDN3293233.1"/>
    </source>
</evidence>
<dbReference type="Gene3D" id="1.10.260.40">
    <property type="entry name" value="lambda repressor-like DNA-binding domains"/>
    <property type="match status" value="1"/>
</dbReference>
<dbReference type="EMBL" id="JAUEPL010000004">
    <property type="protein sequence ID" value="MDN3293233.1"/>
    <property type="molecule type" value="Genomic_DNA"/>
</dbReference>
<dbReference type="SUPFAM" id="SSF47413">
    <property type="entry name" value="lambda repressor-like DNA-binding domains"/>
    <property type="match status" value="1"/>
</dbReference>
<comment type="caution">
    <text evidence="2">The sequence shown here is derived from an EMBL/GenBank/DDBJ whole genome shotgun (WGS) entry which is preliminary data.</text>
</comment>
<dbReference type="CDD" id="cd00093">
    <property type="entry name" value="HTH_XRE"/>
    <property type="match status" value="1"/>
</dbReference>